<dbReference type="Pfam" id="PF03195">
    <property type="entry name" value="LOB"/>
    <property type="match status" value="1"/>
</dbReference>
<dbReference type="InterPro" id="IPR004883">
    <property type="entry name" value="LOB"/>
</dbReference>
<gene>
    <name evidence="5" type="ORF">G2W53_003332</name>
</gene>
<evidence type="ECO:0000256" key="1">
    <source>
        <dbReference type="ARBA" id="ARBA00005474"/>
    </source>
</evidence>
<reference evidence="5" key="1">
    <citation type="submission" date="2020-09" db="EMBL/GenBank/DDBJ databases">
        <title>Genome-Enabled Discovery of Anthraquinone Biosynthesis in Senna tora.</title>
        <authorList>
            <person name="Kang S.-H."/>
            <person name="Pandey R.P."/>
            <person name="Lee C.-M."/>
            <person name="Sim J.-S."/>
            <person name="Jeong J.-T."/>
            <person name="Choi B.-S."/>
            <person name="Jung M."/>
            <person name="Ginzburg D."/>
            <person name="Zhao K."/>
            <person name="Won S.Y."/>
            <person name="Oh T.-J."/>
            <person name="Yu Y."/>
            <person name="Kim N.-H."/>
            <person name="Lee O.R."/>
            <person name="Lee T.-H."/>
            <person name="Bashyal P."/>
            <person name="Kim T.-S."/>
            <person name="Lee W.-H."/>
            <person name="Kawkins C."/>
            <person name="Kim C.-K."/>
            <person name="Kim J.S."/>
            <person name="Ahn B.O."/>
            <person name="Rhee S.Y."/>
            <person name="Sohng J.K."/>
        </authorList>
    </citation>
    <scope>NUCLEOTIDE SEQUENCE</scope>
    <source>
        <tissue evidence="5">Leaf</tissue>
    </source>
</reference>
<dbReference type="Proteomes" id="UP000634136">
    <property type="component" value="Unassembled WGS sequence"/>
</dbReference>
<keyword evidence="2" id="KW-0677">Repeat</keyword>
<name>A0A835CG79_9FABA</name>
<protein>
    <submittedName>
        <fullName evidence="5">Pentatricopeptide repeat-containing protein</fullName>
    </submittedName>
</protein>
<dbReference type="GO" id="GO:0003723">
    <property type="term" value="F:RNA binding"/>
    <property type="evidence" value="ECO:0007669"/>
    <property type="project" value="InterPro"/>
</dbReference>
<keyword evidence="6" id="KW-1185">Reference proteome</keyword>
<dbReference type="NCBIfam" id="TIGR00756">
    <property type="entry name" value="PPR"/>
    <property type="match status" value="1"/>
</dbReference>
<dbReference type="InterPro" id="IPR002885">
    <property type="entry name" value="PPR_rpt"/>
</dbReference>
<proteinExistence type="inferred from homology"/>
<dbReference type="AlphaFoldDB" id="A0A835CG79"/>
<evidence type="ECO:0000256" key="2">
    <source>
        <dbReference type="ARBA" id="ARBA00022737"/>
    </source>
</evidence>
<feature type="domain" description="LOB" evidence="4">
    <location>
        <begin position="455"/>
        <end position="557"/>
    </location>
</feature>
<evidence type="ECO:0000313" key="6">
    <source>
        <dbReference type="Proteomes" id="UP000634136"/>
    </source>
</evidence>
<dbReference type="InterPro" id="IPR011990">
    <property type="entry name" value="TPR-like_helical_dom_sf"/>
</dbReference>
<dbReference type="GO" id="GO:0099402">
    <property type="term" value="P:plant organ development"/>
    <property type="evidence" value="ECO:0007669"/>
    <property type="project" value="UniProtKB-ARBA"/>
</dbReference>
<dbReference type="PANTHER" id="PTHR47926">
    <property type="entry name" value="PENTATRICOPEPTIDE REPEAT-CONTAINING PROTEIN"/>
    <property type="match status" value="1"/>
</dbReference>
<organism evidence="5 6">
    <name type="scientific">Senna tora</name>
    <dbReference type="NCBI Taxonomy" id="362788"/>
    <lineage>
        <taxon>Eukaryota</taxon>
        <taxon>Viridiplantae</taxon>
        <taxon>Streptophyta</taxon>
        <taxon>Embryophyta</taxon>
        <taxon>Tracheophyta</taxon>
        <taxon>Spermatophyta</taxon>
        <taxon>Magnoliopsida</taxon>
        <taxon>eudicotyledons</taxon>
        <taxon>Gunneridae</taxon>
        <taxon>Pentapetalae</taxon>
        <taxon>rosids</taxon>
        <taxon>fabids</taxon>
        <taxon>Fabales</taxon>
        <taxon>Fabaceae</taxon>
        <taxon>Caesalpinioideae</taxon>
        <taxon>Cassia clade</taxon>
        <taxon>Senna</taxon>
    </lineage>
</organism>
<evidence type="ECO:0000259" key="4">
    <source>
        <dbReference type="PROSITE" id="PS50891"/>
    </source>
</evidence>
<comment type="similarity">
    <text evidence="1">Belongs to the LOB domain-containing protein family.</text>
</comment>
<dbReference type="InterPro" id="IPR046960">
    <property type="entry name" value="PPR_At4g14850-like_plant"/>
</dbReference>
<dbReference type="GO" id="GO:0009451">
    <property type="term" value="P:RNA modification"/>
    <property type="evidence" value="ECO:0007669"/>
    <property type="project" value="InterPro"/>
</dbReference>
<dbReference type="FunFam" id="1.25.40.10:FF:000158">
    <property type="entry name" value="pentatricopeptide repeat-containing protein At2g33680"/>
    <property type="match status" value="1"/>
</dbReference>
<dbReference type="Gene3D" id="1.25.40.10">
    <property type="entry name" value="Tetratricopeptide repeat domain"/>
    <property type="match status" value="3"/>
</dbReference>
<dbReference type="PROSITE" id="PS51375">
    <property type="entry name" value="PPR"/>
    <property type="match status" value="1"/>
</dbReference>
<dbReference type="Pfam" id="PF01535">
    <property type="entry name" value="PPR"/>
    <property type="match status" value="2"/>
</dbReference>
<comment type="caution">
    <text evidence="5">The sequence shown here is derived from an EMBL/GenBank/DDBJ whole genome shotgun (WGS) entry which is preliminary data.</text>
</comment>
<feature type="repeat" description="PPR" evidence="3">
    <location>
        <begin position="201"/>
        <end position="235"/>
    </location>
</feature>
<evidence type="ECO:0000313" key="5">
    <source>
        <dbReference type="EMBL" id="KAF7841034.1"/>
    </source>
</evidence>
<dbReference type="PANTHER" id="PTHR47926:SF347">
    <property type="entry name" value="PENTATRICOPEPTIDE REPEAT-CONTAINING PROTEIN"/>
    <property type="match status" value="1"/>
</dbReference>
<dbReference type="PROSITE" id="PS50891">
    <property type="entry name" value="LOB"/>
    <property type="match status" value="1"/>
</dbReference>
<dbReference type="EMBL" id="JAAIUW010000002">
    <property type="protein sequence ID" value="KAF7841034.1"/>
    <property type="molecule type" value="Genomic_DNA"/>
</dbReference>
<evidence type="ECO:0000256" key="3">
    <source>
        <dbReference type="PROSITE-ProRule" id="PRU00708"/>
    </source>
</evidence>
<accession>A0A835CG79</accession>
<sequence>MREPSLSCNNFSRTSSLMAFTNSRMRSEGNGVDTFNLEFAIKASGRLLLLQNGRLLHCLAIKSGLEADLFIVPALLGLYADSSSLNDAHKLFERFSYRSSVMWSLMIKWYLKFSQKSKIFELFSSMTNHYGLQRNAFTMEGLVRAYANVLACREGKAAHGLCIKNNLLVNVCLQTSVVYMYMKCGFLRYAVRVFEEANDKDEVLWTAVIDGYAQNGRFLEGVSLFRKMLGSSVTPNPVTLACVLLACSGVGSLNQGKSVHCFVIRNKVDMDVDYAISPAEEHYACMIDLLVYVGQIEAALSLMCNMPIKPGVIAWRALLSACRINKRVEIAEELEKRLSILELNNPSSQVSLSDSNIYADATMLETLQSISMKKIGGVLHKTRDFTSIEEARVYAKENGLFFMETSAKSAANVNLIFYEIDYNHLQCSGYHEMAVLCSTRESFQIEDGFQKVSGSPCGACKFLRRKCAPDCLFAPYFCSDQGAARFAAIHKVFGASNVSKMLLNIAPRDRCEAVLTISYEAQARIRDPVYGCVSHIYSLQQQVAYLQAQVMQAKTQLAQKNLMLMEQEQQQQWGGVGVGANNYMVGGGGAADADANANNNNNMMMMNPMCTPPQSSLDSVEQSMNINEGVVQFQDEQLVAFPKRRSFNNNDLSELQQLALTMMRN</sequence>
<dbReference type="OrthoDB" id="1366091at2759"/>